<feature type="transmembrane region" description="Helical" evidence="1">
    <location>
        <begin position="159"/>
        <end position="184"/>
    </location>
</feature>
<keyword evidence="1" id="KW-1133">Transmembrane helix</keyword>
<organism evidence="2 3">
    <name type="scientific">Paractinoplanes rishiriensis</name>
    <dbReference type="NCBI Taxonomy" id="1050105"/>
    <lineage>
        <taxon>Bacteria</taxon>
        <taxon>Bacillati</taxon>
        <taxon>Actinomycetota</taxon>
        <taxon>Actinomycetes</taxon>
        <taxon>Micromonosporales</taxon>
        <taxon>Micromonosporaceae</taxon>
        <taxon>Paractinoplanes</taxon>
    </lineage>
</organism>
<feature type="transmembrane region" description="Helical" evidence="1">
    <location>
        <begin position="126"/>
        <end position="147"/>
    </location>
</feature>
<feature type="transmembrane region" description="Helical" evidence="1">
    <location>
        <begin position="61"/>
        <end position="78"/>
    </location>
</feature>
<dbReference type="Pfam" id="PF11361">
    <property type="entry name" value="DUF3159"/>
    <property type="match status" value="1"/>
</dbReference>
<evidence type="ECO:0000313" key="3">
    <source>
        <dbReference type="Proteomes" id="UP000636960"/>
    </source>
</evidence>
<dbReference type="RefSeq" id="WP_203785151.1">
    <property type="nucleotide sequence ID" value="NZ_BOMV01000060.1"/>
</dbReference>
<keyword evidence="3" id="KW-1185">Reference proteome</keyword>
<evidence type="ECO:0000313" key="2">
    <source>
        <dbReference type="EMBL" id="GIE98115.1"/>
    </source>
</evidence>
<evidence type="ECO:0000256" key="1">
    <source>
        <dbReference type="SAM" id="Phobius"/>
    </source>
</evidence>
<proteinExistence type="predicted"/>
<sequence>MASRLDPIGGWWGLTLSAVPPALVATLHSVIGLGPALLIAVTFATVVCVVRLRRGHPFGQAAGGLIGVAISAAIAWRSGSAIDYFLLDLIWNPTAAGLLLLSIVVRRPLTGVLWQIARREPITRLPGWHFDLATVAWAAVFAARFLVQQSLFAQQQVAGLAAAKVLMGLPLTAAAVAVSLWAIGRAERTRAADRRALQRSA</sequence>
<accession>A0A919K047</accession>
<dbReference type="EMBL" id="BOMV01000060">
    <property type="protein sequence ID" value="GIE98115.1"/>
    <property type="molecule type" value="Genomic_DNA"/>
</dbReference>
<keyword evidence="1" id="KW-0812">Transmembrane</keyword>
<feature type="transmembrane region" description="Helical" evidence="1">
    <location>
        <begin position="84"/>
        <end position="105"/>
    </location>
</feature>
<reference evidence="2" key="1">
    <citation type="submission" date="2021-01" db="EMBL/GenBank/DDBJ databases">
        <title>Whole genome shotgun sequence of Actinoplanes rishiriensis NBRC 108556.</title>
        <authorList>
            <person name="Komaki H."/>
            <person name="Tamura T."/>
        </authorList>
    </citation>
    <scope>NUCLEOTIDE SEQUENCE</scope>
    <source>
        <strain evidence="2">NBRC 108556</strain>
    </source>
</reference>
<dbReference type="AlphaFoldDB" id="A0A919K047"/>
<keyword evidence="1" id="KW-0472">Membrane</keyword>
<comment type="caution">
    <text evidence="2">The sequence shown here is derived from an EMBL/GenBank/DDBJ whole genome shotgun (WGS) entry which is preliminary data.</text>
</comment>
<gene>
    <name evidence="2" type="ORF">Ari01nite_55800</name>
</gene>
<protein>
    <submittedName>
        <fullName evidence="2">Membrane protein</fullName>
    </submittedName>
</protein>
<dbReference type="InterPro" id="IPR016566">
    <property type="entry name" value="UCP010219"/>
</dbReference>
<name>A0A919K047_9ACTN</name>
<feature type="transmembrane region" description="Helical" evidence="1">
    <location>
        <begin position="22"/>
        <end position="49"/>
    </location>
</feature>
<dbReference type="Proteomes" id="UP000636960">
    <property type="component" value="Unassembled WGS sequence"/>
</dbReference>